<evidence type="ECO:0000313" key="7">
    <source>
        <dbReference type="Ensembl" id="ENSPNAP00000020857.1"/>
    </source>
</evidence>
<dbReference type="Gene3D" id="3.40.50.300">
    <property type="entry name" value="P-loop containing nucleotide triphosphate hydrolases"/>
    <property type="match status" value="1"/>
</dbReference>
<feature type="domain" description="IRG-type G" evidence="6">
    <location>
        <begin position="37"/>
        <end position="217"/>
    </location>
</feature>
<keyword evidence="4" id="KW-0342">GTP-binding</keyword>
<dbReference type="STRING" id="42514.ENSPNAP00000020857"/>
<evidence type="ECO:0000259" key="6">
    <source>
        <dbReference type="PROSITE" id="PS51716"/>
    </source>
</evidence>
<dbReference type="FunFam" id="3.40.50.300:FF:000541">
    <property type="entry name" value="Immunity related GTPase M"/>
    <property type="match status" value="1"/>
</dbReference>
<dbReference type="InterPro" id="IPR051515">
    <property type="entry name" value="IRG"/>
</dbReference>
<reference evidence="7" key="2">
    <citation type="submission" date="2025-08" db="UniProtKB">
        <authorList>
            <consortium name="Ensembl"/>
        </authorList>
    </citation>
    <scope>IDENTIFICATION</scope>
</reference>
<dbReference type="Proteomes" id="UP001501920">
    <property type="component" value="Chromosome 16"/>
</dbReference>
<feature type="region of interest" description="Disordered" evidence="5">
    <location>
        <begin position="1"/>
        <end position="25"/>
    </location>
</feature>
<dbReference type="GeneTree" id="ENSGT00950000183007"/>
<evidence type="ECO:0000256" key="1">
    <source>
        <dbReference type="ARBA" id="ARBA00005429"/>
    </source>
</evidence>
<organism evidence="7 8">
    <name type="scientific">Pygocentrus nattereri</name>
    <name type="common">Red-bellied piranha</name>
    <dbReference type="NCBI Taxonomy" id="42514"/>
    <lineage>
        <taxon>Eukaryota</taxon>
        <taxon>Metazoa</taxon>
        <taxon>Chordata</taxon>
        <taxon>Craniata</taxon>
        <taxon>Vertebrata</taxon>
        <taxon>Euteleostomi</taxon>
        <taxon>Actinopterygii</taxon>
        <taxon>Neopterygii</taxon>
        <taxon>Teleostei</taxon>
        <taxon>Ostariophysi</taxon>
        <taxon>Characiformes</taxon>
        <taxon>Characoidei</taxon>
        <taxon>Pygocentrus</taxon>
    </lineage>
</organism>
<keyword evidence="3" id="KW-0378">Hydrolase</keyword>
<dbReference type="GeneID" id="108442150"/>
<dbReference type="PANTHER" id="PTHR32341">
    <property type="entry name" value="INTERFERON-INDUCIBLE GTPASE"/>
    <property type="match status" value="1"/>
</dbReference>
<dbReference type="GO" id="GO:0016787">
    <property type="term" value="F:hydrolase activity"/>
    <property type="evidence" value="ECO:0007669"/>
    <property type="project" value="UniProtKB-KW"/>
</dbReference>
<dbReference type="RefSeq" id="XP_017577536.1">
    <property type="nucleotide sequence ID" value="XM_017722047.2"/>
</dbReference>
<dbReference type="InterPro" id="IPR030385">
    <property type="entry name" value="G_IRG_dom"/>
</dbReference>
<evidence type="ECO:0000256" key="2">
    <source>
        <dbReference type="ARBA" id="ARBA00022741"/>
    </source>
</evidence>
<comment type="similarity">
    <text evidence="1">Belongs to the TRAFAC class dynamin-like GTPase superfamily. IRG family.</text>
</comment>
<dbReference type="OMA" id="MFKGMIW"/>
<dbReference type="Ensembl" id="ENSPNAT00000031706.2">
    <property type="protein sequence ID" value="ENSPNAP00000020857.1"/>
    <property type="gene ID" value="ENSPNAG00000027789.2"/>
</dbReference>
<evidence type="ECO:0000256" key="3">
    <source>
        <dbReference type="ARBA" id="ARBA00022801"/>
    </source>
</evidence>
<dbReference type="PANTHER" id="PTHR32341:SF10">
    <property type="entry name" value="INTERFERON-INDUCIBLE GTPASE 5"/>
    <property type="match status" value="1"/>
</dbReference>
<reference evidence="7" key="3">
    <citation type="submission" date="2025-09" db="UniProtKB">
        <authorList>
            <consortium name="Ensembl"/>
        </authorList>
    </citation>
    <scope>IDENTIFICATION</scope>
</reference>
<dbReference type="Pfam" id="PF05049">
    <property type="entry name" value="IIGP"/>
    <property type="match status" value="1"/>
</dbReference>
<dbReference type="AlphaFoldDB" id="A0A3B4D923"/>
<dbReference type="GO" id="GO:0016020">
    <property type="term" value="C:membrane"/>
    <property type="evidence" value="ECO:0007669"/>
    <property type="project" value="InterPro"/>
</dbReference>
<reference evidence="7 8" key="1">
    <citation type="submission" date="2020-10" db="EMBL/GenBank/DDBJ databases">
        <title>Pygocentrus nattereri (red-bellied piranha) genome, fPygNat1, primary haplotype.</title>
        <authorList>
            <person name="Myers G."/>
            <person name="Meyer A."/>
            <person name="Karagic N."/>
            <person name="Pippel M."/>
            <person name="Winkler S."/>
            <person name="Tracey A."/>
            <person name="Wood J."/>
            <person name="Formenti G."/>
            <person name="Howe K."/>
            <person name="Fedrigo O."/>
            <person name="Jarvis E.D."/>
        </authorList>
    </citation>
    <scope>NUCLEOTIDE SEQUENCE [LARGE SCALE GENOMIC DNA]</scope>
</reference>
<dbReference type="InterPro" id="IPR027417">
    <property type="entry name" value="P-loop_NTPase"/>
</dbReference>
<sequence length="380" mass="42188">MTSRSCDESAAIQSSGEPTLDRASKKAQEQIERLFNVSLNVAVTGESGVGKSTFINAFRNLGDEDEGAAETGVTQTTTEPTPYTHPTMPNVVFWDLPGVGTPKFKANTYAKAMNFDRYDFFLIISSERFRENDSMLAKEIQKKKKLFYFVRSKIDNNIQSEKRKKKERFNKEETLSKIRENCQENLKEFGKPKVFLISSLDLSEFDFDWLVATLLSELPQHKQCALLLSLPVSSVAILEEKVKTFEKEIWAAALLSAGIAVAPVPGLTFACDTSIMATFFTRCYYAFGLDDKSLKKLSERVNKPHLKTLEKSTLLKELAQNSAVRMGASAVGEFLCSLFPGPGSAAAAAISFTTTRDLLQKGLKVLADEARKVLREAGLK</sequence>
<evidence type="ECO:0000256" key="5">
    <source>
        <dbReference type="SAM" id="MobiDB-lite"/>
    </source>
</evidence>
<evidence type="ECO:0000313" key="8">
    <source>
        <dbReference type="Proteomes" id="UP001501920"/>
    </source>
</evidence>
<dbReference type="GO" id="GO:0005525">
    <property type="term" value="F:GTP binding"/>
    <property type="evidence" value="ECO:0007669"/>
    <property type="project" value="UniProtKB-KW"/>
</dbReference>
<dbReference type="RefSeq" id="XP_017577537.1">
    <property type="nucleotide sequence ID" value="XM_017722048.1"/>
</dbReference>
<name>A0A3B4D923_PYGNA</name>
<dbReference type="OrthoDB" id="422720at2759"/>
<dbReference type="SUPFAM" id="SSF52540">
    <property type="entry name" value="P-loop containing nucleoside triphosphate hydrolases"/>
    <property type="match status" value="1"/>
</dbReference>
<dbReference type="RefSeq" id="XP_017577535.1">
    <property type="nucleotide sequence ID" value="XM_017722046.2"/>
</dbReference>
<accession>A0A3B4D923</accession>
<keyword evidence="2" id="KW-0547">Nucleotide-binding</keyword>
<protein>
    <recommendedName>
        <fullName evidence="6">IRG-type G domain-containing protein</fullName>
    </recommendedName>
</protein>
<keyword evidence="8" id="KW-1185">Reference proteome</keyword>
<proteinExistence type="inferred from homology"/>
<dbReference type="InterPro" id="IPR007743">
    <property type="entry name" value="Immunity-related_GTPase-like"/>
</dbReference>
<evidence type="ECO:0000256" key="4">
    <source>
        <dbReference type="ARBA" id="ARBA00023134"/>
    </source>
</evidence>
<dbReference type="PROSITE" id="PS51716">
    <property type="entry name" value="G_IRG"/>
    <property type="match status" value="1"/>
</dbReference>